<evidence type="ECO:0000256" key="4">
    <source>
        <dbReference type="ARBA" id="ARBA00023136"/>
    </source>
</evidence>
<feature type="domain" description="LicD/FKTN/FKRP nucleotidyltransferase" evidence="7">
    <location>
        <begin position="123"/>
        <end position="222"/>
    </location>
</feature>
<feature type="chain" id="PRO_5020796946" description="LicD/FKTN/FKRP nucleotidyltransferase domain-containing protein" evidence="6">
    <location>
        <begin position="21"/>
        <end position="356"/>
    </location>
</feature>
<evidence type="ECO:0000256" key="1">
    <source>
        <dbReference type="ARBA" id="ARBA00004167"/>
    </source>
</evidence>
<evidence type="ECO:0000256" key="5">
    <source>
        <dbReference type="SAM" id="MobiDB-lite"/>
    </source>
</evidence>
<feature type="region of interest" description="Disordered" evidence="5">
    <location>
        <begin position="301"/>
        <end position="356"/>
    </location>
</feature>
<dbReference type="GO" id="GO:0009100">
    <property type="term" value="P:glycoprotein metabolic process"/>
    <property type="evidence" value="ECO:0007669"/>
    <property type="project" value="UniProtKB-ARBA"/>
</dbReference>
<feature type="domain" description="LicD/FKTN/FKRP nucleotidyltransferase" evidence="7">
    <location>
        <begin position="237"/>
        <end position="277"/>
    </location>
</feature>
<dbReference type="InterPro" id="IPR009644">
    <property type="entry name" value="FKTN/MNN4/W02B3.4-1"/>
</dbReference>
<keyword evidence="2" id="KW-0812">Transmembrane</keyword>
<evidence type="ECO:0000313" key="8">
    <source>
        <dbReference type="EMBL" id="TKX23263.1"/>
    </source>
</evidence>
<reference evidence="8 9" key="1">
    <citation type="submission" date="2018-02" db="EMBL/GenBank/DDBJ databases">
        <title>Draft genome sequences of Elsinoe sp., causing black scab on jojoba.</title>
        <authorList>
            <person name="Stodart B."/>
            <person name="Jeffress S."/>
            <person name="Ash G."/>
            <person name="Arun Chinnappa K."/>
        </authorList>
    </citation>
    <scope>NUCLEOTIDE SEQUENCE [LARGE SCALE GENOMIC DNA]</scope>
    <source>
        <strain evidence="8 9">Hillstone_2</strain>
    </source>
</reference>
<proteinExistence type="predicted"/>
<sequence length="356" mass="40072">MRLSLVSALACVLYFPTALSVAIPQALYTEAPSHRIAPEALDVTPPTVVHEIANTHDIINARVDLSGTDSNADTDPPGKYFHEAHFHHHYDGRFAKSEVPYAERRETLIALIQSYLATMNEIGAETWIMHGSLLGWWWNKRIMPWDTDLDVMVSEQSADHLAKYYNMTVHHYKHEGWNIGRDYMLEMNPYYTNTSIYDGLNKIDGRWVDMASGLFIDITVLHQDLEAQAAGHVGALFCKDNHTFTMDSIFPLRESVFENTPCLIPYSYTEILLEEYGPDSLTKKDFEMHHFDQEVMDWIPIPSKEEIPAPEPGYEPQPTEPTYVLTPPSTKPPNTTPPPPSLPAPAGFGSSVSGVA</sequence>
<gene>
    <name evidence="8" type="ORF">C1H76_4330</name>
</gene>
<keyword evidence="6" id="KW-0732">Signal</keyword>
<evidence type="ECO:0000256" key="3">
    <source>
        <dbReference type="ARBA" id="ARBA00022989"/>
    </source>
</evidence>
<dbReference type="InterPro" id="IPR007074">
    <property type="entry name" value="LicD/FKTN/FKRP_NTP_transf"/>
</dbReference>
<evidence type="ECO:0000256" key="2">
    <source>
        <dbReference type="ARBA" id="ARBA00022692"/>
    </source>
</evidence>
<dbReference type="AlphaFoldDB" id="A0A4U7AXH4"/>
<feature type="compositionally biased region" description="Pro residues" evidence="5">
    <location>
        <begin position="329"/>
        <end position="343"/>
    </location>
</feature>
<dbReference type="Pfam" id="PF04991">
    <property type="entry name" value="LicD"/>
    <property type="match status" value="2"/>
</dbReference>
<feature type="compositionally biased region" description="Pro residues" evidence="5">
    <location>
        <begin position="309"/>
        <end position="319"/>
    </location>
</feature>
<name>A0A4U7AXH4_9PEZI</name>
<evidence type="ECO:0000259" key="7">
    <source>
        <dbReference type="Pfam" id="PF04991"/>
    </source>
</evidence>
<evidence type="ECO:0000256" key="6">
    <source>
        <dbReference type="SAM" id="SignalP"/>
    </source>
</evidence>
<protein>
    <recommendedName>
        <fullName evidence="7">LicD/FKTN/FKRP nucleotidyltransferase domain-containing protein</fullName>
    </recommendedName>
</protein>
<accession>A0A4U7AXH4</accession>
<keyword evidence="4" id="KW-0472">Membrane</keyword>
<dbReference type="GO" id="GO:0016020">
    <property type="term" value="C:membrane"/>
    <property type="evidence" value="ECO:0007669"/>
    <property type="project" value="UniProtKB-SubCell"/>
</dbReference>
<evidence type="ECO:0000313" key="9">
    <source>
        <dbReference type="Proteomes" id="UP000308133"/>
    </source>
</evidence>
<comment type="caution">
    <text evidence="8">The sequence shown here is derived from an EMBL/GenBank/DDBJ whole genome shotgun (WGS) entry which is preliminary data.</text>
</comment>
<organism evidence="8 9">
    <name type="scientific">Elsinoe australis</name>
    <dbReference type="NCBI Taxonomy" id="40998"/>
    <lineage>
        <taxon>Eukaryota</taxon>
        <taxon>Fungi</taxon>
        <taxon>Dikarya</taxon>
        <taxon>Ascomycota</taxon>
        <taxon>Pezizomycotina</taxon>
        <taxon>Dothideomycetes</taxon>
        <taxon>Dothideomycetidae</taxon>
        <taxon>Myriangiales</taxon>
        <taxon>Elsinoaceae</taxon>
        <taxon>Elsinoe</taxon>
    </lineage>
</organism>
<dbReference type="PANTHER" id="PTHR15407">
    <property type="entry name" value="FUKUTIN-RELATED"/>
    <property type="match status" value="1"/>
</dbReference>
<dbReference type="Proteomes" id="UP000308133">
    <property type="component" value="Unassembled WGS sequence"/>
</dbReference>
<dbReference type="PANTHER" id="PTHR15407:SF32">
    <property type="entry name" value="PROTEIN (MNN4), PUTATIVE (AFU_ORTHOLOGUE AFUA_1G03790)-RELATED"/>
    <property type="match status" value="1"/>
</dbReference>
<keyword evidence="3" id="KW-1133">Transmembrane helix</keyword>
<dbReference type="EMBL" id="PTQR01000054">
    <property type="protein sequence ID" value="TKX23263.1"/>
    <property type="molecule type" value="Genomic_DNA"/>
</dbReference>
<feature type="signal peptide" evidence="6">
    <location>
        <begin position="1"/>
        <end position="20"/>
    </location>
</feature>
<comment type="subcellular location">
    <subcellularLocation>
        <location evidence="1">Membrane</location>
        <topology evidence="1">Single-pass membrane protein</topology>
    </subcellularLocation>
</comment>